<dbReference type="PRINTS" id="PR00723">
    <property type="entry name" value="SUBTILISIN"/>
</dbReference>
<dbReference type="InterPro" id="IPR036770">
    <property type="entry name" value="Ankyrin_rpt-contain_sf"/>
</dbReference>
<feature type="compositionally biased region" description="Basic and acidic residues" evidence="6">
    <location>
        <begin position="328"/>
        <end position="338"/>
    </location>
</feature>
<name>A0A194WUL4_MOLSC</name>
<dbReference type="GO" id="GO:0004252">
    <property type="term" value="F:serine-type endopeptidase activity"/>
    <property type="evidence" value="ECO:0007669"/>
    <property type="project" value="UniProtKB-UniRule"/>
</dbReference>
<dbReference type="PANTHER" id="PTHR43806">
    <property type="entry name" value="PEPTIDASE S8"/>
    <property type="match status" value="1"/>
</dbReference>
<evidence type="ECO:0000256" key="2">
    <source>
        <dbReference type="ARBA" id="ARBA00022670"/>
    </source>
</evidence>
<dbReference type="RefSeq" id="XP_018065995.1">
    <property type="nucleotide sequence ID" value="XM_018206021.1"/>
</dbReference>
<dbReference type="Gene3D" id="1.25.40.20">
    <property type="entry name" value="Ankyrin repeat-containing domain"/>
    <property type="match status" value="1"/>
</dbReference>
<dbReference type="Gene3D" id="3.40.50.200">
    <property type="entry name" value="Peptidase S8/S53 domain"/>
    <property type="match status" value="1"/>
</dbReference>
<feature type="compositionally biased region" description="Polar residues" evidence="6">
    <location>
        <begin position="438"/>
        <end position="459"/>
    </location>
</feature>
<gene>
    <name evidence="8" type="ORF">LY89DRAFT_228881</name>
</gene>
<evidence type="ECO:0000259" key="7">
    <source>
        <dbReference type="Pfam" id="PF00082"/>
    </source>
</evidence>
<dbReference type="GeneID" id="28815747"/>
<dbReference type="KEGG" id="psco:LY89DRAFT_228881"/>
<feature type="compositionally biased region" description="Basic and acidic residues" evidence="6">
    <location>
        <begin position="418"/>
        <end position="437"/>
    </location>
</feature>
<organism evidence="8 9">
    <name type="scientific">Mollisia scopiformis</name>
    <name type="common">Conifer needle endophyte fungus</name>
    <name type="synonym">Phialocephala scopiformis</name>
    <dbReference type="NCBI Taxonomy" id="149040"/>
    <lineage>
        <taxon>Eukaryota</taxon>
        <taxon>Fungi</taxon>
        <taxon>Dikarya</taxon>
        <taxon>Ascomycota</taxon>
        <taxon>Pezizomycotina</taxon>
        <taxon>Leotiomycetes</taxon>
        <taxon>Helotiales</taxon>
        <taxon>Mollisiaceae</taxon>
        <taxon>Mollisia</taxon>
    </lineage>
</organism>
<feature type="active site" description="Charge relay system" evidence="5">
    <location>
        <position position="885"/>
    </location>
</feature>
<evidence type="ECO:0000313" key="9">
    <source>
        <dbReference type="Proteomes" id="UP000070700"/>
    </source>
</evidence>
<feature type="active site" description="Charge relay system" evidence="5">
    <location>
        <position position="740"/>
    </location>
</feature>
<accession>A0A194WUL4</accession>
<dbReference type="EMBL" id="KQ947426">
    <property type="protein sequence ID" value="KUJ11640.1"/>
    <property type="molecule type" value="Genomic_DNA"/>
</dbReference>
<evidence type="ECO:0000256" key="1">
    <source>
        <dbReference type="ARBA" id="ARBA00011073"/>
    </source>
</evidence>
<evidence type="ECO:0000256" key="4">
    <source>
        <dbReference type="ARBA" id="ARBA00022825"/>
    </source>
</evidence>
<dbReference type="Pfam" id="PF00082">
    <property type="entry name" value="Peptidase_S8"/>
    <property type="match status" value="1"/>
</dbReference>
<comment type="similarity">
    <text evidence="1 5">Belongs to the peptidase S8 family.</text>
</comment>
<dbReference type="OrthoDB" id="3565018at2759"/>
<dbReference type="PROSITE" id="PS51892">
    <property type="entry name" value="SUBTILASE"/>
    <property type="match status" value="1"/>
</dbReference>
<keyword evidence="2 5" id="KW-0645">Protease</keyword>
<reference evidence="8 9" key="1">
    <citation type="submission" date="2015-10" db="EMBL/GenBank/DDBJ databases">
        <title>Full genome of DAOMC 229536 Phialocephala scopiformis, a fungal endophyte of spruce producing the potent anti-insectan compound rugulosin.</title>
        <authorList>
            <consortium name="DOE Joint Genome Institute"/>
            <person name="Walker A.K."/>
            <person name="Frasz S.L."/>
            <person name="Seifert K.A."/>
            <person name="Miller J.D."/>
            <person name="Mondo S.J."/>
            <person name="Labutti K."/>
            <person name="Lipzen A."/>
            <person name="Dockter R."/>
            <person name="Kennedy M."/>
            <person name="Grigoriev I.V."/>
            <person name="Spatafora J.W."/>
        </authorList>
    </citation>
    <scope>NUCLEOTIDE SEQUENCE [LARGE SCALE GENOMIC DNA]</scope>
    <source>
        <strain evidence="8 9">CBS 120377</strain>
    </source>
</reference>
<evidence type="ECO:0000313" key="8">
    <source>
        <dbReference type="EMBL" id="KUJ11640.1"/>
    </source>
</evidence>
<dbReference type="SUPFAM" id="SSF48403">
    <property type="entry name" value="Ankyrin repeat"/>
    <property type="match status" value="1"/>
</dbReference>
<dbReference type="AlphaFoldDB" id="A0A194WUL4"/>
<keyword evidence="3 5" id="KW-0378">Hydrolase</keyword>
<evidence type="ECO:0000256" key="6">
    <source>
        <dbReference type="SAM" id="MobiDB-lite"/>
    </source>
</evidence>
<dbReference type="InterPro" id="IPR015500">
    <property type="entry name" value="Peptidase_S8_subtilisin-rel"/>
</dbReference>
<dbReference type="InterPro" id="IPR036852">
    <property type="entry name" value="Peptidase_S8/S53_dom_sf"/>
</dbReference>
<protein>
    <recommendedName>
        <fullName evidence="7">Peptidase S8/S53 domain-containing protein</fullName>
    </recommendedName>
</protein>
<evidence type="ECO:0000256" key="3">
    <source>
        <dbReference type="ARBA" id="ARBA00022801"/>
    </source>
</evidence>
<evidence type="ECO:0000256" key="5">
    <source>
        <dbReference type="PROSITE-ProRule" id="PRU01240"/>
    </source>
</evidence>
<feature type="region of interest" description="Disordered" evidence="6">
    <location>
        <begin position="415"/>
        <end position="459"/>
    </location>
</feature>
<sequence length="962" mass="108117">MGIRSIEDILAQDEDENAVDEIEELLMNTDWTAESQLHILSKVDTSKERFFRTVTLWGKDEEKGLKTAFELLIKLFSKEKELWKQWDMRKSRQADEDSAAMTPSVIDSPNCIIAQQILAILPEVMEKTYEEHNGDNILHAVCRHGVKSIAELVLSFVQQYDVEQFDSMLEAPNSSNETPLRVAIYVSGQDVSLVELLAKHSDGRRQTHLLKAVEDGKLNHLKILLDTSEEGDKLLSLEVLKGAARSGHTDVWDFITTKKPNLAKDAGLLRTAIEYRTLEIVLRLLDSHPEILRKLDDVKKAAKLAVDLAEKEIEIPTPKPGKKLKAKKALEEEQKQRHQREVSRSIRNLLLERMLRELSPKDVKGCWPRAQGQAAREVYLELNVSSSRNWAWFVQFVKTAEQEVSEAKALKQAQDAAKIQDQKDQSNRDANSRKDAQELQTTQTSSKAPQAPNSKSSKYNADFQPYLKYVSFPDLDEIRRHRSAEKIRHLEGKEVKYVLQWLRLVKGVKRILKLGVLDSHIQPHREEIIEEALEGLQVEELDWKRVDLSIRSVEFAAKNVRILHLYSSGGWAPLCHWMSCEGINNLSDGKDDKSIERAQKQKEEITTWLTNIWKGMPPKPASAEGTAKENLLQLTQIPFSVDYAAWTLAGPQNIEEQKGTAARDARTVVRLKSFVKTYDRLHKRRMASADPSNHLRRIKVAIIDTGVDDGQFETGTLKSFTGQTFSETGDSHWWLSADSHGTQMAKLITSIDPCCELYIAKVGDSKTDITVGAVTDALNWAISEKVDVISMSFALDKPYKGLSEAVRTAGFNGIFMVCSTADEGGNKPNCWPAQCPETVGIAACDEMGVLTHYSNTEAQFYFQGERIVYDSVQGSDTREEISGSSVATAIAAGVASLVLACCQIDEIEVALEDRAKEVKKMFNRMTGGGKQESTKYVRPWVAFGEGDKGRGETMFLPETGER</sequence>
<dbReference type="Proteomes" id="UP000070700">
    <property type="component" value="Unassembled WGS sequence"/>
</dbReference>
<dbReference type="GO" id="GO:0006508">
    <property type="term" value="P:proteolysis"/>
    <property type="evidence" value="ECO:0007669"/>
    <property type="project" value="UniProtKB-KW"/>
</dbReference>
<feature type="region of interest" description="Disordered" evidence="6">
    <location>
        <begin position="317"/>
        <end position="338"/>
    </location>
</feature>
<dbReference type="InterPro" id="IPR050131">
    <property type="entry name" value="Peptidase_S8_subtilisin-like"/>
</dbReference>
<keyword evidence="9" id="KW-1185">Reference proteome</keyword>
<dbReference type="InterPro" id="IPR000209">
    <property type="entry name" value="Peptidase_S8/S53_dom"/>
</dbReference>
<dbReference type="SUPFAM" id="SSF52743">
    <property type="entry name" value="Subtilisin-like"/>
    <property type="match status" value="1"/>
</dbReference>
<dbReference type="PANTHER" id="PTHR43806:SF11">
    <property type="entry name" value="CEREVISIN-RELATED"/>
    <property type="match status" value="1"/>
</dbReference>
<feature type="active site" description="Charge relay system" evidence="5">
    <location>
        <position position="704"/>
    </location>
</feature>
<keyword evidence="4 5" id="KW-0720">Serine protease</keyword>
<proteinExistence type="inferred from homology"/>
<feature type="domain" description="Peptidase S8/S53" evidence="7">
    <location>
        <begin position="698"/>
        <end position="900"/>
    </location>
</feature>
<dbReference type="InParanoid" id="A0A194WUL4"/>